<dbReference type="InterPro" id="IPR036641">
    <property type="entry name" value="HPT_dom_sf"/>
</dbReference>
<gene>
    <name evidence="25" type="ordered locus">Desti_1777</name>
</gene>
<dbReference type="CDD" id="cd00088">
    <property type="entry name" value="HPT"/>
    <property type="match status" value="1"/>
</dbReference>
<dbReference type="SMART" id="SM00387">
    <property type="entry name" value="HATPase_c"/>
    <property type="match status" value="1"/>
</dbReference>
<dbReference type="SUPFAM" id="SSF47226">
    <property type="entry name" value="Histidine-containing phosphotransfer domain, HPT domain"/>
    <property type="match status" value="1"/>
</dbReference>
<evidence type="ECO:0000256" key="19">
    <source>
        <dbReference type="SAM" id="Phobius"/>
    </source>
</evidence>
<dbReference type="InterPro" id="IPR011006">
    <property type="entry name" value="CheY-like_superfamily"/>
</dbReference>
<keyword evidence="4" id="KW-1003">Cell membrane</keyword>
<dbReference type="InterPro" id="IPR035965">
    <property type="entry name" value="PAS-like_dom_sf"/>
</dbReference>
<dbReference type="Pfam" id="PF01627">
    <property type="entry name" value="Hpt"/>
    <property type="match status" value="1"/>
</dbReference>
<feature type="modified residue" description="Phosphohistidine" evidence="16">
    <location>
        <position position="1065"/>
    </location>
</feature>
<evidence type="ECO:0000256" key="8">
    <source>
        <dbReference type="ARBA" id="ARBA00022741"/>
    </source>
</evidence>
<dbReference type="InterPro" id="IPR013656">
    <property type="entry name" value="PAS_4"/>
</dbReference>
<dbReference type="SUPFAM" id="SSF52172">
    <property type="entry name" value="CheY-like"/>
    <property type="match status" value="2"/>
</dbReference>
<dbReference type="AlphaFoldDB" id="I4C4J6"/>
<keyword evidence="10" id="KW-0067">ATP-binding</keyword>
<dbReference type="PANTHER" id="PTHR45339:SF1">
    <property type="entry name" value="HYBRID SIGNAL TRANSDUCTION HISTIDINE KINASE J"/>
    <property type="match status" value="1"/>
</dbReference>
<proteinExistence type="predicted"/>
<dbReference type="InterPro" id="IPR000014">
    <property type="entry name" value="PAS"/>
</dbReference>
<dbReference type="OrthoDB" id="9758705at2"/>
<dbReference type="STRING" id="706587.Desti_1777"/>
<comment type="subcellular location">
    <subcellularLocation>
        <location evidence="2">Cell membrane</location>
        <topology evidence="2">Multi-pass membrane protein</topology>
    </subcellularLocation>
</comment>
<organism evidence="25 26">
    <name type="scientific">Desulfomonile tiedjei (strain ATCC 49306 / DSM 6799 / DCB-1)</name>
    <dbReference type="NCBI Taxonomy" id="706587"/>
    <lineage>
        <taxon>Bacteria</taxon>
        <taxon>Pseudomonadati</taxon>
        <taxon>Thermodesulfobacteriota</taxon>
        <taxon>Desulfomonilia</taxon>
        <taxon>Desulfomonilales</taxon>
        <taxon>Desulfomonilaceae</taxon>
        <taxon>Desulfomonile</taxon>
    </lineage>
</organism>
<dbReference type="Gene3D" id="1.10.287.130">
    <property type="match status" value="1"/>
</dbReference>
<feature type="transmembrane region" description="Helical" evidence="19">
    <location>
        <begin position="186"/>
        <end position="211"/>
    </location>
</feature>
<dbReference type="SMART" id="SM00388">
    <property type="entry name" value="HisKA"/>
    <property type="match status" value="1"/>
</dbReference>
<dbReference type="InterPro" id="IPR005467">
    <property type="entry name" value="His_kinase_dom"/>
</dbReference>
<reference evidence="26" key="1">
    <citation type="submission" date="2012-06" db="EMBL/GenBank/DDBJ databases">
        <title>Complete sequence of chromosome of Desulfomonile tiedjei DSM 6799.</title>
        <authorList>
            <person name="Lucas S."/>
            <person name="Copeland A."/>
            <person name="Lapidus A."/>
            <person name="Glavina del Rio T."/>
            <person name="Dalin E."/>
            <person name="Tice H."/>
            <person name="Bruce D."/>
            <person name="Goodwin L."/>
            <person name="Pitluck S."/>
            <person name="Peters L."/>
            <person name="Ovchinnikova G."/>
            <person name="Zeytun A."/>
            <person name="Lu M."/>
            <person name="Kyrpides N."/>
            <person name="Mavromatis K."/>
            <person name="Ivanova N."/>
            <person name="Brettin T."/>
            <person name="Detter J.C."/>
            <person name="Han C."/>
            <person name="Larimer F."/>
            <person name="Land M."/>
            <person name="Hauser L."/>
            <person name="Markowitz V."/>
            <person name="Cheng J.-F."/>
            <person name="Hugenholtz P."/>
            <person name="Woyke T."/>
            <person name="Wu D."/>
            <person name="Spring S."/>
            <person name="Schroeder M."/>
            <person name="Brambilla E."/>
            <person name="Klenk H.-P."/>
            <person name="Eisen J.A."/>
        </authorList>
    </citation>
    <scope>NUCLEOTIDE SEQUENCE [LARGE SCALE GENOMIC DNA]</scope>
    <source>
        <strain evidence="26">ATCC 49306 / DSM 6799 / DCB-1</strain>
    </source>
</reference>
<keyword evidence="8" id="KW-0547">Nucleotide-binding</keyword>
<dbReference type="Proteomes" id="UP000006055">
    <property type="component" value="Chromosome"/>
</dbReference>
<dbReference type="InterPro" id="IPR004358">
    <property type="entry name" value="Sig_transdc_His_kin-like_C"/>
</dbReference>
<dbReference type="InterPro" id="IPR036097">
    <property type="entry name" value="HisK_dim/P_sf"/>
</dbReference>
<dbReference type="CDD" id="cd16922">
    <property type="entry name" value="HATPase_EvgS-ArcB-TorS-like"/>
    <property type="match status" value="1"/>
</dbReference>
<dbReference type="InterPro" id="IPR001789">
    <property type="entry name" value="Sig_transdc_resp-reg_receiver"/>
</dbReference>
<feature type="transmembrane region" description="Helical" evidence="19">
    <location>
        <begin position="17"/>
        <end position="42"/>
    </location>
</feature>
<dbReference type="NCBIfam" id="TIGR00229">
    <property type="entry name" value="sensory_box"/>
    <property type="match status" value="2"/>
</dbReference>
<keyword evidence="26" id="KW-1185">Reference proteome</keyword>
<dbReference type="InterPro" id="IPR003594">
    <property type="entry name" value="HATPase_dom"/>
</dbReference>
<accession>I4C4J6</accession>
<dbReference type="eggNOG" id="COG5002">
    <property type="taxonomic scope" value="Bacteria"/>
</dbReference>
<dbReference type="PRINTS" id="PR00344">
    <property type="entry name" value="BCTRLSENSOR"/>
</dbReference>
<protein>
    <recommendedName>
        <fullName evidence="15">Sensory/regulatory protein RpfC</fullName>
        <ecNumber evidence="3">2.7.13.3</ecNumber>
    </recommendedName>
</protein>
<dbReference type="SUPFAM" id="SSF55785">
    <property type="entry name" value="PYP-like sensor domain (PAS domain)"/>
    <property type="match status" value="2"/>
</dbReference>
<dbReference type="GO" id="GO:0005886">
    <property type="term" value="C:plasma membrane"/>
    <property type="evidence" value="ECO:0007669"/>
    <property type="project" value="UniProtKB-SubCell"/>
</dbReference>
<name>I4C4J6_DESTA</name>
<dbReference type="PROSITE" id="PS50113">
    <property type="entry name" value="PAC"/>
    <property type="match status" value="1"/>
</dbReference>
<dbReference type="eggNOG" id="COG2198">
    <property type="taxonomic scope" value="Bacteria"/>
</dbReference>
<evidence type="ECO:0000313" key="25">
    <source>
        <dbReference type="EMBL" id="AFM24487.1"/>
    </source>
</evidence>
<dbReference type="PROSITE" id="PS50112">
    <property type="entry name" value="PAS"/>
    <property type="match status" value="2"/>
</dbReference>
<dbReference type="Pfam" id="PF00512">
    <property type="entry name" value="HisKA"/>
    <property type="match status" value="1"/>
</dbReference>
<comment type="subunit">
    <text evidence="14">At low DSF concentrations, interacts with RpfF.</text>
</comment>
<evidence type="ECO:0000256" key="1">
    <source>
        <dbReference type="ARBA" id="ARBA00000085"/>
    </source>
</evidence>
<evidence type="ECO:0000256" key="4">
    <source>
        <dbReference type="ARBA" id="ARBA00022475"/>
    </source>
</evidence>
<dbReference type="PANTHER" id="PTHR45339">
    <property type="entry name" value="HYBRID SIGNAL TRANSDUCTION HISTIDINE KINASE J"/>
    <property type="match status" value="1"/>
</dbReference>
<feature type="domain" description="PAS" evidence="22">
    <location>
        <begin position="362"/>
        <end position="420"/>
    </location>
</feature>
<evidence type="ECO:0000256" key="15">
    <source>
        <dbReference type="ARBA" id="ARBA00068150"/>
    </source>
</evidence>
<dbReference type="Pfam" id="PF13426">
    <property type="entry name" value="PAS_9"/>
    <property type="match status" value="1"/>
</dbReference>
<feature type="modified residue" description="4-aspartylphosphate" evidence="17">
    <location>
        <position position="926"/>
    </location>
</feature>
<dbReference type="PROSITE" id="PS50894">
    <property type="entry name" value="HPT"/>
    <property type="match status" value="1"/>
</dbReference>
<evidence type="ECO:0000256" key="17">
    <source>
        <dbReference type="PROSITE-ProRule" id="PRU00169"/>
    </source>
</evidence>
<dbReference type="eggNOG" id="COG2202">
    <property type="taxonomic scope" value="Bacteria"/>
</dbReference>
<dbReference type="InterPro" id="IPR000700">
    <property type="entry name" value="PAS-assoc_C"/>
</dbReference>
<dbReference type="Pfam" id="PF08448">
    <property type="entry name" value="PAS_4"/>
    <property type="match status" value="1"/>
</dbReference>
<keyword evidence="12" id="KW-0902">Two-component regulatory system</keyword>
<feature type="domain" description="PAC" evidence="23">
    <location>
        <begin position="302"/>
        <end position="354"/>
    </location>
</feature>
<evidence type="ECO:0000256" key="2">
    <source>
        <dbReference type="ARBA" id="ARBA00004651"/>
    </source>
</evidence>
<dbReference type="Gene3D" id="3.40.50.2300">
    <property type="match status" value="2"/>
</dbReference>
<comment type="catalytic activity">
    <reaction evidence="1">
        <text>ATP + protein L-histidine = ADP + protein N-phospho-L-histidine.</text>
        <dbReference type="EC" id="2.7.13.3"/>
    </reaction>
</comment>
<dbReference type="InterPro" id="IPR008207">
    <property type="entry name" value="Sig_transdc_His_kin_Hpt_dom"/>
</dbReference>
<dbReference type="KEGG" id="dti:Desti_1777"/>
<dbReference type="CDD" id="cd00130">
    <property type="entry name" value="PAS"/>
    <property type="match status" value="1"/>
</dbReference>
<evidence type="ECO:0000256" key="9">
    <source>
        <dbReference type="ARBA" id="ARBA00022777"/>
    </source>
</evidence>
<dbReference type="HOGENOM" id="CLU_000445_114_15_7"/>
<evidence type="ECO:0000313" key="26">
    <source>
        <dbReference type="Proteomes" id="UP000006055"/>
    </source>
</evidence>
<dbReference type="Pfam" id="PF00072">
    <property type="entry name" value="Response_reg"/>
    <property type="match status" value="2"/>
</dbReference>
<dbReference type="Gene3D" id="1.20.120.160">
    <property type="entry name" value="HPT domain"/>
    <property type="match status" value="1"/>
</dbReference>
<dbReference type="EMBL" id="CP003360">
    <property type="protein sequence ID" value="AFM24487.1"/>
    <property type="molecule type" value="Genomic_DNA"/>
</dbReference>
<dbReference type="FunFam" id="1.10.287.130:FF:000002">
    <property type="entry name" value="Two-component osmosensing histidine kinase"/>
    <property type="match status" value="1"/>
</dbReference>
<feature type="domain" description="Histidine kinase" evidence="20">
    <location>
        <begin position="495"/>
        <end position="716"/>
    </location>
</feature>
<dbReference type="SMART" id="SM00091">
    <property type="entry name" value="PAS"/>
    <property type="match status" value="2"/>
</dbReference>
<dbReference type="SUPFAM" id="SSF55874">
    <property type="entry name" value="ATPase domain of HSP90 chaperone/DNA topoisomerase II/histidine kinase"/>
    <property type="match status" value="1"/>
</dbReference>
<dbReference type="PROSITE" id="PS50110">
    <property type="entry name" value="RESPONSE_REGULATORY"/>
    <property type="match status" value="2"/>
</dbReference>
<evidence type="ECO:0000256" key="10">
    <source>
        <dbReference type="ARBA" id="ARBA00022840"/>
    </source>
</evidence>
<dbReference type="InterPro" id="IPR003661">
    <property type="entry name" value="HisK_dim/P_dom"/>
</dbReference>
<dbReference type="eggNOG" id="COG0784">
    <property type="taxonomic scope" value="Bacteria"/>
</dbReference>
<feature type="domain" description="PAS" evidence="22">
    <location>
        <begin position="228"/>
        <end position="263"/>
    </location>
</feature>
<dbReference type="EC" id="2.7.13.3" evidence="3"/>
<feature type="domain" description="Response regulatory" evidence="21">
    <location>
        <begin position="732"/>
        <end position="853"/>
    </location>
</feature>
<feature type="modified residue" description="4-aspartylphosphate" evidence="17">
    <location>
        <position position="786"/>
    </location>
</feature>
<dbReference type="SMART" id="SM00448">
    <property type="entry name" value="REC"/>
    <property type="match status" value="2"/>
</dbReference>
<keyword evidence="13 19" id="KW-0472">Membrane</keyword>
<evidence type="ECO:0000256" key="13">
    <source>
        <dbReference type="ARBA" id="ARBA00023136"/>
    </source>
</evidence>
<dbReference type="CDD" id="cd00082">
    <property type="entry name" value="HisKA"/>
    <property type="match status" value="1"/>
</dbReference>
<evidence type="ECO:0000259" key="23">
    <source>
        <dbReference type="PROSITE" id="PS50113"/>
    </source>
</evidence>
<evidence type="ECO:0000259" key="21">
    <source>
        <dbReference type="PROSITE" id="PS50110"/>
    </source>
</evidence>
<evidence type="ECO:0000256" key="14">
    <source>
        <dbReference type="ARBA" id="ARBA00064003"/>
    </source>
</evidence>
<keyword evidence="11 19" id="KW-1133">Transmembrane helix</keyword>
<evidence type="ECO:0000256" key="6">
    <source>
        <dbReference type="ARBA" id="ARBA00022679"/>
    </source>
</evidence>
<dbReference type="Gene3D" id="3.30.565.10">
    <property type="entry name" value="Histidine kinase-like ATPase, C-terminal domain"/>
    <property type="match status" value="1"/>
</dbReference>
<evidence type="ECO:0000259" key="22">
    <source>
        <dbReference type="PROSITE" id="PS50112"/>
    </source>
</evidence>
<dbReference type="GO" id="GO:0000155">
    <property type="term" value="F:phosphorelay sensor kinase activity"/>
    <property type="evidence" value="ECO:0007669"/>
    <property type="project" value="InterPro"/>
</dbReference>
<keyword evidence="9" id="KW-0418">Kinase</keyword>
<evidence type="ECO:0000256" key="3">
    <source>
        <dbReference type="ARBA" id="ARBA00012438"/>
    </source>
</evidence>
<keyword evidence="6" id="KW-0808">Transferase</keyword>
<sequence length="1125" mass="124941">MGPIVANLVSRTRSNPIVILTVSWIVSLLLLPALGAIVWSMYKSYTHVATREFRLQQLVGDIMLLNELLTSSARMAVTTGETKWEEEYKKVEIKLDSAITEAALLAKHSYETNYASKAKLAYSNLIEMESLSLALVRGGRLKEATEIIFGEKYEAQKRLYSESIQSLASAIQGRVEFNLSSLSKSLTYASILGFIVVFLLLALWLAVVIVIRMQLAKRKEAEDALQQSESKFRNLVQSAPLGIFLCDATGNLVEVNPSLRQIIPSISVHHDSESSDVLAAPFFERSGMRTHILKCMKTGLPLVTELPYTTRVGEYRYIRVHLSPYLNDASRVEGVQGLVEDFTDRKRNEMQLNQAHERASAEAQKLRSLIEGIEEGVLFFDKDDIITEANSWSLDKIGLSKSEAIGKSLSVLNIEALFGPGFSGIFRHYHMGTRTEPWECTLTWNNMHVLVRIYPMFKNETYNGLILNVIDVTELEQSRERAQQADRSKSQFLANMSHEIRTPMNAIIGMAELALNTTLTQVQREYIETIEMSAHSLLALINDILDFSKIEAGKLQLLPGPFCFRDHVCSVVQTLSLQAHSKGLELACGIAPSIPANLIGDQDRIGQILLNLVGNAIKFTAHGEVLVQVDMESRSEDRVYLRMVVSDTGIGIPYEKQKTIFCEFEQADGSTSRQYGGTGLGLAITAQLVELMGGKIWVESTLGKGSKFHVNLPLQVQHTPEESIPNSLEGISVLVVDDNATNRRILEEVLTQWDMHPVAVSSGMEALRSLREKRDAGESFDLAIVDCMMPEMNGFQLSAEIRSEPDFASLKILMLTSASPDTSAESLQLLNIDACLLKPIHQSNLYNTIVRILQGPKDSCAPEPAQLRLPVADTPSRILLAEDNAFNQKVALGMLTQMGHSVKVVSNGQEVLNAIENERFDLILMDVQMPHMDGFEATKRIRRLEEHDGGGRTPIIAMTAYAMKGDREKCLQTGMDGYLSKPVNSRELASMIENISANANSIGSDVSVPTQKVLDLQVLSESVAGNHELLHEILGIFLEDYPTLLSQITDAVRRKNPDDLRIAAHSLKGMVAGLGASFAYEAALRMENMGRNLDMSYSEEALVSLDRELRRVEEILRLQRSLRAS</sequence>
<evidence type="ECO:0000256" key="7">
    <source>
        <dbReference type="ARBA" id="ARBA00022692"/>
    </source>
</evidence>
<evidence type="ECO:0000259" key="24">
    <source>
        <dbReference type="PROSITE" id="PS50894"/>
    </source>
</evidence>
<dbReference type="PROSITE" id="PS50109">
    <property type="entry name" value="HIS_KIN"/>
    <property type="match status" value="1"/>
</dbReference>
<dbReference type="Pfam" id="PF02518">
    <property type="entry name" value="HATPase_c"/>
    <property type="match status" value="1"/>
</dbReference>
<dbReference type="CDD" id="cd00156">
    <property type="entry name" value="REC"/>
    <property type="match status" value="1"/>
</dbReference>
<evidence type="ECO:0000256" key="11">
    <source>
        <dbReference type="ARBA" id="ARBA00022989"/>
    </source>
</evidence>
<dbReference type="InterPro" id="IPR036890">
    <property type="entry name" value="HATPase_C_sf"/>
</dbReference>
<evidence type="ECO:0000259" key="20">
    <source>
        <dbReference type="PROSITE" id="PS50109"/>
    </source>
</evidence>
<dbReference type="FunFam" id="3.30.565.10:FF:000010">
    <property type="entry name" value="Sensor histidine kinase RcsC"/>
    <property type="match status" value="1"/>
</dbReference>
<keyword evidence="5 17" id="KW-0597">Phosphoprotein</keyword>
<dbReference type="SUPFAM" id="SSF47384">
    <property type="entry name" value="Homodimeric domain of signal transducing histidine kinase"/>
    <property type="match status" value="1"/>
</dbReference>
<dbReference type="GO" id="GO:0005524">
    <property type="term" value="F:ATP binding"/>
    <property type="evidence" value="ECO:0007669"/>
    <property type="project" value="UniProtKB-KW"/>
</dbReference>
<evidence type="ECO:0000256" key="12">
    <source>
        <dbReference type="ARBA" id="ARBA00023012"/>
    </source>
</evidence>
<feature type="domain" description="HPt" evidence="24">
    <location>
        <begin position="1026"/>
        <end position="1119"/>
    </location>
</feature>
<feature type="domain" description="Response regulatory" evidence="21">
    <location>
        <begin position="877"/>
        <end position="996"/>
    </location>
</feature>
<keyword evidence="7 19" id="KW-0812">Transmembrane</keyword>
<feature type="coiled-coil region" evidence="18">
    <location>
        <begin position="211"/>
        <end position="238"/>
    </location>
</feature>
<dbReference type="Gene3D" id="3.30.450.20">
    <property type="entry name" value="PAS domain"/>
    <property type="match status" value="2"/>
</dbReference>
<dbReference type="RefSeq" id="WP_014809633.1">
    <property type="nucleotide sequence ID" value="NC_018025.1"/>
</dbReference>
<dbReference type="SMART" id="SM00073">
    <property type="entry name" value="HPT"/>
    <property type="match status" value="1"/>
</dbReference>
<evidence type="ECO:0000256" key="18">
    <source>
        <dbReference type="SAM" id="Coils"/>
    </source>
</evidence>
<evidence type="ECO:0000256" key="16">
    <source>
        <dbReference type="PROSITE-ProRule" id="PRU00110"/>
    </source>
</evidence>
<evidence type="ECO:0000256" key="5">
    <source>
        <dbReference type="ARBA" id="ARBA00022553"/>
    </source>
</evidence>
<keyword evidence="18" id="KW-0175">Coiled coil</keyword>
<dbReference type="CDD" id="cd17546">
    <property type="entry name" value="REC_hyHK_CKI1_RcsC-like"/>
    <property type="match status" value="1"/>
</dbReference>